<feature type="compositionally biased region" description="Polar residues" evidence="1">
    <location>
        <begin position="211"/>
        <end position="234"/>
    </location>
</feature>
<accession>A0A6A5X9Q0</accession>
<feature type="region of interest" description="Disordered" evidence="1">
    <location>
        <begin position="351"/>
        <end position="404"/>
    </location>
</feature>
<dbReference type="Proteomes" id="UP000799778">
    <property type="component" value="Unassembled WGS sequence"/>
</dbReference>
<dbReference type="GO" id="GO:0005634">
    <property type="term" value="C:nucleus"/>
    <property type="evidence" value="ECO:0007669"/>
    <property type="project" value="TreeGrafter"/>
</dbReference>
<dbReference type="PANTHER" id="PTHR46535:SF1">
    <property type="entry name" value="NEDD4-BINDING PROTEIN 2"/>
    <property type="match status" value="1"/>
</dbReference>
<feature type="compositionally biased region" description="Low complexity" evidence="1">
    <location>
        <begin position="89"/>
        <end position="110"/>
    </location>
</feature>
<sequence length="537" mass="56638">MAADSDLEALEREFSPPVDSTLVYAIYDDYAGQPDGLEKARVALRALRDSAVEEQLSGEFDPSGSSGGGAGVLRGGSGEEVVNGVSALSLGSESRSGSGSGCSTDDVGSSDSGGSGSSAAGGGYFAQVGKLDTPTKELLLAETFPGLRFELVCFTLKKCGNDFERATDELLNQVYFEDSRAAVPKGIDGYDERHVALTKRKGRNRRKQNRSLMNSIDTNSSSAASDGTLSPTTNRWEEGNRDVGSIAKWTKLPVATASSIYHKNGASLVATIDALLDQDAESRKGEEPDAGLVGKAVDLTAKYPTVNYEQAISIIRITAPSLVSADEVAKSLSFTNRLSRGQLDVLPVYSPVRLPDEDSDPEPSSKTPLPSLDPSATPHTTQSLHAARNTAFTQASSAYRKGKSDRNMRGVAGYYAQIGRDLNANFKAATEIDADALVASQSRPGRLDLHGVTVQSARRIAKTEVNLWWDGLGEARIPGGGRRGVGDGFTVVTGLGRHSEGGKGKLGPAVARALVKEGWKVEVNGGELIVLGKQRGV</sequence>
<dbReference type="InterPro" id="IPR052772">
    <property type="entry name" value="Endo/PolyKinase_Domain-Protein"/>
</dbReference>
<dbReference type="Gene3D" id="3.30.1370.110">
    <property type="match status" value="1"/>
</dbReference>
<gene>
    <name evidence="3" type="ORF">BU24DRAFT_80841</name>
</gene>
<dbReference type="InterPro" id="IPR036063">
    <property type="entry name" value="Smr_dom_sf"/>
</dbReference>
<keyword evidence="4" id="KW-1185">Reference proteome</keyword>
<dbReference type="SMART" id="SM01162">
    <property type="entry name" value="DUF1771"/>
    <property type="match status" value="1"/>
</dbReference>
<organism evidence="3 4">
    <name type="scientific">Aaosphaeria arxii CBS 175.79</name>
    <dbReference type="NCBI Taxonomy" id="1450172"/>
    <lineage>
        <taxon>Eukaryota</taxon>
        <taxon>Fungi</taxon>
        <taxon>Dikarya</taxon>
        <taxon>Ascomycota</taxon>
        <taxon>Pezizomycotina</taxon>
        <taxon>Dothideomycetes</taxon>
        <taxon>Pleosporomycetidae</taxon>
        <taxon>Pleosporales</taxon>
        <taxon>Pleosporales incertae sedis</taxon>
        <taxon>Aaosphaeria</taxon>
    </lineage>
</organism>
<feature type="compositionally biased region" description="Gly residues" evidence="1">
    <location>
        <begin position="65"/>
        <end position="75"/>
    </location>
</feature>
<feature type="region of interest" description="Disordered" evidence="1">
    <location>
        <begin position="55"/>
        <end position="75"/>
    </location>
</feature>
<dbReference type="InterPro" id="IPR058864">
    <property type="entry name" value="UBA_10"/>
</dbReference>
<dbReference type="RefSeq" id="XP_033378020.1">
    <property type="nucleotide sequence ID" value="XM_033534656.1"/>
</dbReference>
<dbReference type="InterPro" id="IPR002625">
    <property type="entry name" value="Smr_dom"/>
</dbReference>
<reference evidence="3" key="1">
    <citation type="journal article" date="2020" name="Stud. Mycol.">
        <title>101 Dothideomycetes genomes: a test case for predicting lifestyles and emergence of pathogens.</title>
        <authorList>
            <person name="Haridas S."/>
            <person name="Albert R."/>
            <person name="Binder M."/>
            <person name="Bloem J."/>
            <person name="Labutti K."/>
            <person name="Salamov A."/>
            <person name="Andreopoulos B."/>
            <person name="Baker S."/>
            <person name="Barry K."/>
            <person name="Bills G."/>
            <person name="Bluhm B."/>
            <person name="Cannon C."/>
            <person name="Castanera R."/>
            <person name="Culley D."/>
            <person name="Daum C."/>
            <person name="Ezra D."/>
            <person name="Gonzalez J."/>
            <person name="Henrissat B."/>
            <person name="Kuo A."/>
            <person name="Liang C."/>
            <person name="Lipzen A."/>
            <person name="Lutzoni F."/>
            <person name="Magnuson J."/>
            <person name="Mondo S."/>
            <person name="Nolan M."/>
            <person name="Ohm R."/>
            <person name="Pangilinan J."/>
            <person name="Park H.-J."/>
            <person name="Ramirez L."/>
            <person name="Alfaro M."/>
            <person name="Sun H."/>
            <person name="Tritt A."/>
            <person name="Yoshinaga Y."/>
            <person name="Zwiers L.-H."/>
            <person name="Turgeon B."/>
            <person name="Goodwin S."/>
            <person name="Spatafora J."/>
            <person name="Crous P."/>
            <person name="Grigoriev I."/>
        </authorList>
    </citation>
    <scope>NUCLEOTIDE SEQUENCE</scope>
    <source>
        <strain evidence="3">CBS 175.79</strain>
    </source>
</reference>
<feature type="compositionally biased region" description="Polar residues" evidence="1">
    <location>
        <begin position="377"/>
        <end position="397"/>
    </location>
</feature>
<evidence type="ECO:0000256" key="1">
    <source>
        <dbReference type="SAM" id="MobiDB-lite"/>
    </source>
</evidence>
<feature type="compositionally biased region" description="Basic residues" evidence="1">
    <location>
        <begin position="200"/>
        <end position="209"/>
    </location>
</feature>
<evidence type="ECO:0000313" key="4">
    <source>
        <dbReference type="Proteomes" id="UP000799778"/>
    </source>
</evidence>
<dbReference type="GO" id="GO:0004519">
    <property type="term" value="F:endonuclease activity"/>
    <property type="evidence" value="ECO:0007669"/>
    <property type="project" value="TreeGrafter"/>
</dbReference>
<name>A0A6A5X9Q0_9PLEO</name>
<dbReference type="SMART" id="SM00463">
    <property type="entry name" value="SMR"/>
    <property type="match status" value="1"/>
</dbReference>
<dbReference type="Pfam" id="PF26286">
    <property type="entry name" value="UBA_10"/>
    <property type="match status" value="1"/>
</dbReference>
<proteinExistence type="predicted"/>
<feature type="region of interest" description="Disordered" evidence="1">
    <location>
        <begin position="200"/>
        <end position="238"/>
    </location>
</feature>
<dbReference type="GeneID" id="54292053"/>
<evidence type="ECO:0000313" key="3">
    <source>
        <dbReference type="EMBL" id="KAF2009681.1"/>
    </source>
</evidence>
<protein>
    <recommendedName>
        <fullName evidence="2">Smr domain-containing protein</fullName>
    </recommendedName>
</protein>
<evidence type="ECO:0000259" key="2">
    <source>
        <dbReference type="PROSITE" id="PS50828"/>
    </source>
</evidence>
<feature type="region of interest" description="Disordered" evidence="1">
    <location>
        <begin position="89"/>
        <end position="118"/>
    </location>
</feature>
<dbReference type="EMBL" id="ML978078">
    <property type="protein sequence ID" value="KAF2009681.1"/>
    <property type="molecule type" value="Genomic_DNA"/>
</dbReference>
<dbReference type="CDD" id="cd14279">
    <property type="entry name" value="CUE"/>
    <property type="match status" value="1"/>
</dbReference>
<dbReference type="OrthoDB" id="443981at2759"/>
<dbReference type="AlphaFoldDB" id="A0A6A5X9Q0"/>
<dbReference type="InterPro" id="IPR013899">
    <property type="entry name" value="DUF1771"/>
</dbReference>
<feature type="domain" description="Smr" evidence="2">
    <location>
        <begin position="447"/>
        <end position="533"/>
    </location>
</feature>
<dbReference type="PANTHER" id="PTHR46535">
    <property type="entry name" value="NEDD4-BINDING PROTEIN 2"/>
    <property type="match status" value="1"/>
</dbReference>
<dbReference type="SUPFAM" id="SSF160443">
    <property type="entry name" value="SMR domain-like"/>
    <property type="match status" value="1"/>
</dbReference>
<dbReference type="PROSITE" id="PS50828">
    <property type="entry name" value="SMR"/>
    <property type="match status" value="1"/>
</dbReference>